<dbReference type="AlphaFoldDB" id="A0A1X1EMP2"/>
<reference evidence="1 2" key="1">
    <citation type="journal article" date="2017" name="Antonie Van Leeuwenhoek">
        <title>Phylogenomic resolution of the bacterial genus Pantoea and its relationship with Erwinia and Tatumella.</title>
        <authorList>
            <person name="Palmer M."/>
            <person name="Steenkamp E.T."/>
            <person name="Coetzee M.P."/>
            <person name="Chan W.Y."/>
            <person name="van Zyl E."/>
            <person name="De Maayer P."/>
            <person name="Coutinho T.A."/>
            <person name="Blom J."/>
            <person name="Smits T.H."/>
            <person name="Duffy B."/>
            <person name="Venter S.N."/>
        </authorList>
    </citation>
    <scope>NUCLEOTIDE SEQUENCE [LARGE SCALE GENOMIC DNA]</scope>
    <source>
        <strain evidence="1 2">LMG 2657</strain>
    </source>
</reference>
<organism evidence="1 2">
    <name type="scientific">Pantoea cypripedii</name>
    <name type="common">Pectobacterium cypripedii</name>
    <name type="synonym">Erwinia cypripedii</name>
    <dbReference type="NCBI Taxonomy" id="55209"/>
    <lineage>
        <taxon>Bacteria</taxon>
        <taxon>Pseudomonadati</taxon>
        <taxon>Pseudomonadota</taxon>
        <taxon>Gammaproteobacteria</taxon>
        <taxon>Enterobacterales</taxon>
        <taxon>Erwiniaceae</taxon>
        <taxon>Pantoea</taxon>
    </lineage>
</organism>
<dbReference type="EMBL" id="MLJI01000002">
    <property type="protein sequence ID" value="ORM90044.1"/>
    <property type="molecule type" value="Genomic_DNA"/>
</dbReference>
<protein>
    <submittedName>
        <fullName evidence="1">Uncharacterized protein</fullName>
    </submittedName>
</protein>
<sequence>MYNNLPALTESILWDERLLSADYAALNEDALRGALENYLQAVKVLRGEWHAPEASPLSLWIARHDQLALYRPGLLSAERIILTDALEEAALRLDSVEMASATDLLVQKRDTDRLADIKTGVAQFIRFAKDNFLLIRAGFIAFTPCESARQDQQRRMQLLQDNPDRHFLNGVMPPAVVQLYERSLTVRGIRRVSDEGHYRFVSGKTLPGEIMLELRDCLSPFTNAYIYQELQPIQVNEDGTFTVRITGGKHESRKGYDRWVRGAMNRSIYFHYRGLLTDLSQSAQTGASLVTRCPLQGKILAKLDAPGRLSRRMLEVDIPFLQNLSLGDIFRIRTDYEPSVTAFRRSLRDAALEMEQASGADAIRLLQLRFRERIADEGLEDLRQKLSAWKRQSMLDTALLTLPAVLGYTGAPAVSTLATGAISLLQATQGAYRNHREITRHPSWFLFRSLDSKSLKR</sequence>
<comment type="caution">
    <text evidence="1">The sequence shown here is derived from an EMBL/GenBank/DDBJ whole genome shotgun (WGS) entry which is preliminary data.</text>
</comment>
<gene>
    <name evidence="1" type="ORF">HA50_26080</name>
</gene>
<proteinExistence type="predicted"/>
<dbReference type="Proteomes" id="UP000193749">
    <property type="component" value="Unassembled WGS sequence"/>
</dbReference>
<name>A0A1X1EMP2_PANCY</name>
<dbReference type="RefSeq" id="WP_084879766.1">
    <property type="nucleotide sequence ID" value="NZ_JAGGMY010000003.1"/>
</dbReference>
<evidence type="ECO:0000313" key="2">
    <source>
        <dbReference type="Proteomes" id="UP000193749"/>
    </source>
</evidence>
<dbReference type="OrthoDB" id="6630806at2"/>
<accession>A0A1X1EMP2</accession>
<evidence type="ECO:0000313" key="1">
    <source>
        <dbReference type="EMBL" id="ORM90044.1"/>
    </source>
</evidence>
<keyword evidence="2" id="KW-1185">Reference proteome</keyword>